<dbReference type="Pfam" id="PF06429">
    <property type="entry name" value="Flg_bbr_C"/>
    <property type="match status" value="1"/>
</dbReference>
<dbReference type="SUPFAM" id="SSF117143">
    <property type="entry name" value="Flagellar hook protein flgE"/>
    <property type="match status" value="1"/>
</dbReference>
<feature type="domain" description="Flagellar basal-body/hook protein C-terminal" evidence="10">
    <location>
        <begin position="216"/>
        <end position="260"/>
    </location>
</feature>
<dbReference type="GO" id="GO:0009426">
    <property type="term" value="C:bacterial-type flagellum basal body, distal rod"/>
    <property type="evidence" value="ECO:0007669"/>
    <property type="project" value="UniProtKB-UniRule"/>
</dbReference>
<evidence type="ECO:0000256" key="1">
    <source>
        <dbReference type="ARBA" id="ARBA00004117"/>
    </source>
</evidence>
<comment type="subcellular location">
    <subcellularLocation>
        <location evidence="1 8">Bacterial flagellum basal body</location>
    </subcellularLocation>
</comment>
<evidence type="ECO:0000256" key="3">
    <source>
        <dbReference type="ARBA" id="ARBA00017948"/>
    </source>
</evidence>
<protein>
    <recommendedName>
        <fullName evidence="3 7">Flagellar basal-body rod protein FlgG</fullName>
    </recommendedName>
    <alternativeName>
        <fullName evidence="6 8">Distal rod protein</fullName>
    </alternativeName>
</protein>
<dbReference type="InterPro" id="IPR020013">
    <property type="entry name" value="Flagellar_FlgE/F/G"/>
</dbReference>
<dbReference type="RefSeq" id="WP_046219541.1">
    <property type="nucleotide sequence ID" value="NZ_JWYV01000002.1"/>
</dbReference>
<gene>
    <name evidence="12" type="primary">flgG</name>
    <name evidence="12" type="ORF">KY46_05335</name>
</gene>
<dbReference type="InterPro" id="IPR019776">
    <property type="entry name" value="Flagellar_basal_body_rod_CS"/>
</dbReference>
<evidence type="ECO:0000256" key="7">
    <source>
        <dbReference type="NCBIfam" id="TIGR02488"/>
    </source>
</evidence>
<dbReference type="InterPro" id="IPR010930">
    <property type="entry name" value="Flg_bb/hook_C_dom"/>
</dbReference>
<evidence type="ECO:0000256" key="5">
    <source>
        <dbReference type="ARBA" id="ARBA00025933"/>
    </source>
</evidence>
<evidence type="ECO:0000313" key="13">
    <source>
        <dbReference type="Proteomes" id="UP000033633"/>
    </source>
</evidence>
<dbReference type="InterPro" id="IPR012834">
    <property type="entry name" value="FlgG_G_neg"/>
</dbReference>
<comment type="subunit">
    <text evidence="5 8">The basal body constitutes a major portion of the flagellar organelle and consists of four rings (L,P,S, and M) mounted on a central rod. The rod consists of about 26 subunits of FlgG in the distal portion, and FlgB, FlgC and FlgF are thought to build up the proximal portion of the rod with about 6 subunits each.</text>
</comment>
<accession>A0A0F5VG81</accession>
<keyword evidence="12" id="KW-0966">Cell projection</keyword>
<evidence type="ECO:0000313" key="12">
    <source>
        <dbReference type="EMBL" id="KKD01176.1"/>
    </source>
</evidence>
<feature type="domain" description="Flagellar basal body rod protein N-terminal" evidence="9">
    <location>
        <begin position="8"/>
        <end position="35"/>
    </location>
</feature>
<evidence type="ECO:0000256" key="6">
    <source>
        <dbReference type="ARBA" id="ARBA00032912"/>
    </source>
</evidence>
<name>A0A0F5VG81_9GAMM</name>
<dbReference type="Pfam" id="PF00460">
    <property type="entry name" value="Flg_bb_rod"/>
    <property type="match status" value="1"/>
</dbReference>
<dbReference type="PANTHER" id="PTHR30435">
    <property type="entry name" value="FLAGELLAR PROTEIN"/>
    <property type="match status" value="1"/>
</dbReference>
<keyword evidence="12" id="KW-0969">Cilium</keyword>
<keyword evidence="13" id="KW-1185">Reference proteome</keyword>
<dbReference type="PANTHER" id="PTHR30435:SF19">
    <property type="entry name" value="FLAGELLAR BASAL-BODY ROD PROTEIN FLGG"/>
    <property type="match status" value="1"/>
</dbReference>
<evidence type="ECO:0000256" key="8">
    <source>
        <dbReference type="RuleBase" id="RU362116"/>
    </source>
</evidence>
<comment type="similarity">
    <text evidence="2 8">Belongs to the flagella basal body rod proteins family.</text>
</comment>
<reference evidence="12 13" key="1">
    <citation type="submission" date="2014-12" db="EMBL/GenBank/DDBJ databases">
        <title>Mercury Reductase activity and rhizosphere competence traits in the genome of root associated Photobacterium halotolerans MELD1.</title>
        <authorList>
            <person name="Mathew D.C."/>
            <person name="Huang C.-C."/>
        </authorList>
    </citation>
    <scope>NUCLEOTIDE SEQUENCE [LARGE SCALE GENOMIC DNA]</scope>
    <source>
        <strain evidence="12 13">MELD1</strain>
    </source>
</reference>
<dbReference type="InterPro" id="IPR037925">
    <property type="entry name" value="FlgE/F/G-like"/>
</dbReference>
<evidence type="ECO:0000256" key="4">
    <source>
        <dbReference type="ARBA" id="ARBA00023143"/>
    </source>
</evidence>
<dbReference type="PROSITE" id="PS00588">
    <property type="entry name" value="FLAGELLA_BB_ROD"/>
    <property type="match status" value="1"/>
</dbReference>
<dbReference type="AlphaFoldDB" id="A0A0F5VG81"/>
<dbReference type="InterPro" id="IPR053967">
    <property type="entry name" value="LlgE_F_G-like_D1"/>
</dbReference>
<dbReference type="GO" id="GO:0071978">
    <property type="term" value="P:bacterial-type flagellum-dependent swarming motility"/>
    <property type="evidence" value="ECO:0007669"/>
    <property type="project" value="TreeGrafter"/>
</dbReference>
<dbReference type="STRING" id="265726.KY46_05335"/>
<keyword evidence="12" id="KW-0282">Flagellum</keyword>
<proteinExistence type="inferred from homology"/>
<dbReference type="NCBIfam" id="TIGR03506">
    <property type="entry name" value="FlgEFG_subfam"/>
    <property type="match status" value="2"/>
</dbReference>
<evidence type="ECO:0000259" key="10">
    <source>
        <dbReference type="Pfam" id="PF06429"/>
    </source>
</evidence>
<dbReference type="PATRIC" id="fig|265726.11.peg.2439"/>
<dbReference type="InterPro" id="IPR001444">
    <property type="entry name" value="Flag_bb_rod_N"/>
</dbReference>
<evidence type="ECO:0000259" key="11">
    <source>
        <dbReference type="Pfam" id="PF22692"/>
    </source>
</evidence>
<feature type="domain" description="Flagellar hook protein FlgE/F/G-like D1" evidence="11">
    <location>
        <begin position="96"/>
        <end position="160"/>
    </location>
</feature>
<dbReference type="OrthoDB" id="9804559at2"/>
<dbReference type="Proteomes" id="UP000033633">
    <property type="component" value="Unassembled WGS sequence"/>
</dbReference>
<dbReference type="Pfam" id="PF22692">
    <property type="entry name" value="LlgE_F_G_D1"/>
    <property type="match status" value="1"/>
</dbReference>
<keyword evidence="4 8" id="KW-0975">Bacterial flagellum</keyword>
<sequence length="262" mass="28187">MHPALWVSKTGLDAQQTNISTISNNLANASTIGFKKSRAVFEDLFYQNINQPGGQSTQDTTLPSGLMLGAGSKVVATQKVFTQGNTQTTNNAMDLMIEGDGFFQILLPDGNIGYTRNGQFTINEEGQMVTSGGGYLLQPEIVVPEDAVSITVGTDGEVSARIRNQQESLVLGQLTTVDFINPGGMEPIGQNLFLPTGASGDPQEGVPGLEGFGQIRQSMLETSNVNVTEELVNMIEAQRVYEMNSKVISTVDQMLSYVNQQL</sequence>
<dbReference type="NCBIfam" id="TIGR02488">
    <property type="entry name" value="flgG_G_neg"/>
    <property type="match status" value="1"/>
</dbReference>
<dbReference type="EMBL" id="JWYV01000002">
    <property type="protein sequence ID" value="KKD01176.1"/>
    <property type="molecule type" value="Genomic_DNA"/>
</dbReference>
<evidence type="ECO:0000259" key="9">
    <source>
        <dbReference type="Pfam" id="PF00460"/>
    </source>
</evidence>
<evidence type="ECO:0000256" key="2">
    <source>
        <dbReference type="ARBA" id="ARBA00009677"/>
    </source>
</evidence>
<organism evidence="12 13">
    <name type="scientific">Photobacterium halotolerans</name>
    <dbReference type="NCBI Taxonomy" id="265726"/>
    <lineage>
        <taxon>Bacteria</taxon>
        <taxon>Pseudomonadati</taxon>
        <taxon>Pseudomonadota</taxon>
        <taxon>Gammaproteobacteria</taxon>
        <taxon>Vibrionales</taxon>
        <taxon>Vibrionaceae</taxon>
        <taxon>Photobacterium</taxon>
    </lineage>
</organism>
<comment type="caution">
    <text evidence="12">The sequence shown here is derived from an EMBL/GenBank/DDBJ whole genome shotgun (WGS) entry which is preliminary data.</text>
</comment>